<dbReference type="VEuPathDB" id="FungiDB:SAPIO_CDS8567"/>
<gene>
    <name evidence="9" type="ORF">SAPIO_CDS8567</name>
</gene>
<comment type="subcellular location">
    <subcellularLocation>
        <location evidence="1">Nucleus</location>
    </subcellularLocation>
</comment>
<comment type="caution">
    <text evidence="9">The sequence shown here is derived from an EMBL/GenBank/DDBJ whole genome shotgun (WGS) entry which is preliminary data.</text>
</comment>
<feature type="region of interest" description="Disordered" evidence="7">
    <location>
        <begin position="1"/>
        <end position="80"/>
    </location>
</feature>
<evidence type="ECO:0000259" key="8">
    <source>
        <dbReference type="SMART" id="SM01156"/>
    </source>
</evidence>
<dbReference type="FunFam" id="1.25.10.10:FF:001136">
    <property type="entry name" value="Beta-catenin-like protein 1"/>
    <property type="match status" value="1"/>
</dbReference>
<dbReference type="AlphaFoldDB" id="A0A084FZY1"/>
<dbReference type="SMART" id="SM01156">
    <property type="entry name" value="DUF1716"/>
    <property type="match status" value="1"/>
</dbReference>
<organism evidence="9 10">
    <name type="scientific">Pseudallescheria apiosperma</name>
    <name type="common">Scedosporium apiospermum</name>
    <dbReference type="NCBI Taxonomy" id="563466"/>
    <lineage>
        <taxon>Eukaryota</taxon>
        <taxon>Fungi</taxon>
        <taxon>Dikarya</taxon>
        <taxon>Ascomycota</taxon>
        <taxon>Pezizomycotina</taxon>
        <taxon>Sordariomycetes</taxon>
        <taxon>Hypocreomycetidae</taxon>
        <taxon>Microascales</taxon>
        <taxon>Microascaceae</taxon>
        <taxon>Scedosporium</taxon>
    </lineage>
</organism>
<reference evidence="9 10" key="1">
    <citation type="journal article" date="2014" name="Genome Announc.">
        <title>Draft genome sequence of the pathogenic fungus Scedosporium apiospermum.</title>
        <authorList>
            <person name="Vandeputte P."/>
            <person name="Ghamrawi S."/>
            <person name="Rechenmann M."/>
            <person name="Iltis A."/>
            <person name="Giraud S."/>
            <person name="Fleury M."/>
            <person name="Thornton C."/>
            <person name="Delhaes L."/>
            <person name="Meyer W."/>
            <person name="Papon N."/>
            <person name="Bouchara J.P."/>
        </authorList>
    </citation>
    <scope>NUCLEOTIDE SEQUENCE [LARGE SCALE GENOMIC DNA]</scope>
    <source>
        <strain evidence="9 10">IHEM 14462</strain>
    </source>
</reference>
<dbReference type="PANTHER" id="PTHR14978">
    <property type="entry name" value="BETA-CATENIN-LIKE PROTEIN 1 NUCLEAR ASSOCIATED PROTEIN"/>
    <property type="match status" value="1"/>
</dbReference>
<dbReference type="Pfam" id="PF08216">
    <property type="entry name" value="CTNNBL"/>
    <property type="match status" value="1"/>
</dbReference>
<dbReference type="EMBL" id="JOWA01000121">
    <property type="protein sequence ID" value="KEZ40643.1"/>
    <property type="molecule type" value="Genomic_DNA"/>
</dbReference>
<keyword evidence="10" id="KW-1185">Reference proteome</keyword>
<dbReference type="Gene3D" id="1.25.10.10">
    <property type="entry name" value="Leucine-rich Repeat Variant"/>
    <property type="match status" value="1"/>
</dbReference>
<dbReference type="OrthoDB" id="1898821at2759"/>
<feature type="domain" description="Beta-catenin-like protein 1 N-terminal" evidence="8">
    <location>
        <begin position="90"/>
        <end position="195"/>
    </location>
</feature>
<evidence type="ECO:0000256" key="4">
    <source>
        <dbReference type="ARBA" id="ARBA00023054"/>
    </source>
</evidence>
<dbReference type="GO" id="GO:0010467">
    <property type="term" value="P:gene expression"/>
    <property type="evidence" value="ECO:0007669"/>
    <property type="project" value="UniProtKB-ARBA"/>
</dbReference>
<dbReference type="SUPFAM" id="SSF48371">
    <property type="entry name" value="ARM repeat"/>
    <property type="match status" value="1"/>
</dbReference>
<dbReference type="Proteomes" id="UP000028545">
    <property type="component" value="Unassembled WGS sequence"/>
</dbReference>
<feature type="compositionally biased region" description="Acidic residues" evidence="7">
    <location>
        <begin position="61"/>
        <end position="78"/>
    </location>
</feature>
<keyword evidence="3" id="KW-0677">Repeat</keyword>
<evidence type="ECO:0000256" key="6">
    <source>
        <dbReference type="SAM" id="Coils"/>
    </source>
</evidence>
<dbReference type="InterPro" id="IPR011989">
    <property type="entry name" value="ARM-like"/>
</dbReference>
<dbReference type="OMA" id="TDWREQE"/>
<name>A0A084FZY1_PSEDA</name>
<dbReference type="KEGG" id="sapo:SAPIO_CDS8567"/>
<dbReference type="HOGENOM" id="CLU_017098_0_0_1"/>
<keyword evidence="4 6" id="KW-0175">Coiled coil</keyword>
<evidence type="ECO:0000256" key="3">
    <source>
        <dbReference type="ARBA" id="ARBA00022737"/>
    </source>
</evidence>
<evidence type="ECO:0000256" key="1">
    <source>
        <dbReference type="ARBA" id="ARBA00004123"/>
    </source>
</evidence>
<evidence type="ECO:0000313" key="9">
    <source>
        <dbReference type="EMBL" id="KEZ40643.1"/>
    </source>
</evidence>
<dbReference type="GO" id="GO:0005681">
    <property type="term" value="C:spliceosomal complex"/>
    <property type="evidence" value="ECO:0007669"/>
    <property type="project" value="TreeGrafter"/>
</dbReference>
<evidence type="ECO:0000313" key="10">
    <source>
        <dbReference type="Proteomes" id="UP000028545"/>
    </source>
</evidence>
<sequence>MASVDDIFKNTQSSLPSKRRIDAVRDPSEVYKAAKRDSNAHGSRHATVEDEAVDHDRGEAPGDDEDDYGPELPPDDEEGGRFFGGGITKQESEILDYLEGRDEDVAAEKIDAGWLRKTVLNFEKRITKNAELRAKYEDDPQKFMASESDLDSDIKTLSILSQYPELYQEFVKLGSATSLVGLLAHENTDIAIGVMDVLDELTDENVTADDEQWGALVDAMLEADLLDLLVSNLARLDEGDERDREGVYHAMSIVENLCSREAVAKQVGGEEKLVKWLLSRAQRREKDVSQNKQYAAEIIAILAQSAPENRGRLVKLDAVDTMLELASAYRKRDPDRSSDEEEYMANLFEILTALVDTPEGKLKLLEAEGVELCLIMLKEGGQSKPCALRLLAHATALSGTGEAATSAAAAVCKQLVVAGGLKTTFTMFMKTHDASTVEHLLGIFSSMLRLLPGDSSERIRALAKFVEKDYGKLARLLKLRQGYVARIRTAEEEFAKFAEEEEEEEEDEDLRRAELFSRRLDAGLFSLQSIDLILAWLVAEDDGARKRIIKLLKDTDLGLDAIKASIQEQLDDLDDSEDVKDTREMLSTLVEFL</sequence>
<accession>A0A084FZY1</accession>
<dbReference type="InterPro" id="IPR013180">
    <property type="entry name" value="CTNNBL1_N"/>
</dbReference>
<dbReference type="InterPro" id="IPR016024">
    <property type="entry name" value="ARM-type_fold"/>
</dbReference>
<dbReference type="PANTHER" id="PTHR14978:SF0">
    <property type="entry name" value="BETA-CATENIN-LIKE PROTEIN 1"/>
    <property type="match status" value="1"/>
</dbReference>
<keyword evidence="5" id="KW-0539">Nucleus</keyword>
<evidence type="ECO:0000256" key="5">
    <source>
        <dbReference type="ARBA" id="ARBA00023242"/>
    </source>
</evidence>
<dbReference type="RefSeq" id="XP_016640442.1">
    <property type="nucleotide sequence ID" value="XM_016790179.1"/>
</dbReference>
<evidence type="ECO:0000256" key="2">
    <source>
        <dbReference type="ARBA" id="ARBA00022553"/>
    </source>
</evidence>
<feature type="coiled-coil region" evidence="6">
    <location>
        <begin position="473"/>
        <end position="507"/>
    </location>
</feature>
<feature type="compositionally biased region" description="Basic and acidic residues" evidence="7">
    <location>
        <begin position="19"/>
        <end position="39"/>
    </location>
</feature>
<proteinExistence type="predicted"/>
<protein>
    <recommendedName>
        <fullName evidence="8">Beta-catenin-like protein 1 N-terminal domain-containing protein</fullName>
    </recommendedName>
</protein>
<dbReference type="GeneID" id="27727639"/>
<keyword evidence="2" id="KW-0597">Phosphoprotein</keyword>
<evidence type="ECO:0000256" key="7">
    <source>
        <dbReference type="SAM" id="MobiDB-lite"/>
    </source>
</evidence>
<dbReference type="InterPro" id="IPR039678">
    <property type="entry name" value="CTNNBL1"/>
</dbReference>